<proteinExistence type="predicted"/>
<dbReference type="EMBL" id="ABVL01000010">
    <property type="protein sequence ID" value="EDY18805.1"/>
    <property type="molecule type" value="Genomic_DNA"/>
</dbReference>
<name>B4D3H5_9BACT</name>
<evidence type="ECO:0000313" key="4">
    <source>
        <dbReference type="Proteomes" id="UP000005824"/>
    </source>
</evidence>
<sequence precursor="true">MIRWLLPLLCLLLVVPARASDWRDTLTSPQPGKFAPFRPQKAVYRFGWGAITAAQATFDFSKAHGEYQLDMNTQTTGFVRTLWKMDSQHIATCNATTLRPIRLQQTEVYKSETQTTKTEFSPEGARRTTQVTPSKEPPDKEHKFKCPNVFDLLSALLFVRSQPLQQGDKYRMVVFPSKAGYLADIEVLGREKLKVPAGNYNAIKCQLRLQGITKHMELEPHRKFKRAFAWVSDDRDRVLLKIEAEIFVGSVWTELQSVEFTP</sequence>
<evidence type="ECO:0008006" key="5">
    <source>
        <dbReference type="Google" id="ProtNLM"/>
    </source>
</evidence>
<keyword evidence="4" id="KW-1185">Reference proteome</keyword>
<dbReference type="RefSeq" id="WP_006980788.1">
    <property type="nucleotide sequence ID" value="NZ_ABVL01000010.1"/>
</dbReference>
<evidence type="ECO:0000313" key="3">
    <source>
        <dbReference type="EMBL" id="EDY18805.1"/>
    </source>
</evidence>
<evidence type="ECO:0000256" key="2">
    <source>
        <dbReference type="SAM" id="SignalP"/>
    </source>
</evidence>
<evidence type="ECO:0000256" key="1">
    <source>
        <dbReference type="SAM" id="MobiDB-lite"/>
    </source>
</evidence>
<dbReference type="InParanoid" id="B4D3H5"/>
<keyword evidence="2" id="KW-0732">Signal</keyword>
<dbReference type="eggNOG" id="ENOG5030JBI">
    <property type="taxonomic scope" value="Bacteria"/>
</dbReference>
<feature type="chain" id="PRO_5002802714" description="DUF3108 domain-containing protein" evidence="2">
    <location>
        <begin position="20"/>
        <end position="262"/>
    </location>
</feature>
<dbReference type="Proteomes" id="UP000005824">
    <property type="component" value="Unassembled WGS sequence"/>
</dbReference>
<dbReference type="InterPro" id="IPR021457">
    <property type="entry name" value="DUF3108"/>
</dbReference>
<dbReference type="AlphaFoldDB" id="B4D3H5"/>
<protein>
    <recommendedName>
        <fullName evidence="5">DUF3108 domain-containing protein</fullName>
    </recommendedName>
</protein>
<feature type="signal peptide" evidence="2">
    <location>
        <begin position="1"/>
        <end position="19"/>
    </location>
</feature>
<reference evidence="3 4" key="1">
    <citation type="journal article" date="2011" name="J. Bacteriol.">
        <title>Genome sequence of Chthoniobacter flavus Ellin428, an aerobic heterotrophic soil bacterium.</title>
        <authorList>
            <person name="Kant R."/>
            <person name="van Passel M.W."/>
            <person name="Palva A."/>
            <person name="Lucas S."/>
            <person name="Lapidus A."/>
            <person name="Glavina Del Rio T."/>
            <person name="Dalin E."/>
            <person name="Tice H."/>
            <person name="Bruce D."/>
            <person name="Goodwin L."/>
            <person name="Pitluck S."/>
            <person name="Larimer F.W."/>
            <person name="Land M.L."/>
            <person name="Hauser L."/>
            <person name="Sangwan P."/>
            <person name="de Vos W.M."/>
            <person name="Janssen P.H."/>
            <person name="Smidt H."/>
        </authorList>
    </citation>
    <scope>NUCLEOTIDE SEQUENCE [LARGE SCALE GENOMIC DNA]</scope>
    <source>
        <strain evidence="3 4">Ellin428</strain>
    </source>
</reference>
<dbReference type="STRING" id="497964.CfE428DRAFT_3463"/>
<organism evidence="3 4">
    <name type="scientific">Chthoniobacter flavus Ellin428</name>
    <dbReference type="NCBI Taxonomy" id="497964"/>
    <lineage>
        <taxon>Bacteria</taxon>
        <taxon>Pseudomonadati</taxon>
        <taxon>Verrucomicrobiota</taxon>
        <taxon>Spartobacteria</taxon>
        <taxon>Chthoniobacterales</taxon>
        <taxon>Chthoniobacteraceae</taxon>
        <taxon>Chthoniobacter</taxon>
    </lineage>
</organism>
<comment type="caution">
    <text evidence="3">The sequence shown here is derived from an EMBL/GenBank/DDBJ whole genome shotgun (WGS) entry which is preliminary data.</text>
</comment>
<accession>B4D3H5</accession>
<dbReference type="Pfam" id="PF11306">
    <property type="entry name" value="DUF3108"/>
    <property type="match status" value="1"/>
</dbReference>
<feature type="region of interest" description="Disordered" evidence="1">
    <location>
        <begin position="112"/>
        <end position="141"/>
    </location>
</feature>
<gene>
    <name evidence="3" type="ORF">CfE428DRAFT_3463</name>
</gene>